<feature type="binding site" evidence="25">
    <location>
        <position position="332"/>
    </location>
    <ligand>
        <name>Mg(2+)</name>
        <dbReference type="ChEBI" id="CHEBI:18420"/>
        <label>1</label>
    </ligand>
</feature>
<evidence type="ECO:0000256" key="12">
    <source>
        <dbReference type="ARBA" id="ARBA00022842"/>
    </source>
</evidence>
<dbReference type="Pfam" id="PF01820">
    <property type="entry name" value="Dala_Dala_lig_N"/>
    <property type="match status" value="1"/>
</dbReference>
<dbReference type="InterPro" id="IPR013815">
    <property type="entry name" value="ATP_grasp_subdomain_1"/>
</dbReference>
<keyword evidence="14 22" id="KW-0573">Peptidoglycan synthesis</keyword>
<organism evidence="28 29">
    <name type="scientific">Xylanimonas ulmi</name>
    <dbReference type="NCBI Taxonomy" id="228973"/>
    <lineage>
        <taxon>Bacteria</taxon>
        <taxon>Bacillati</taxon>
        <taxon>Actinomycetota</taxon>
        <taxon>Actinomycetes</taxon>
        <taxon>Micrococcales</taxon>
        <taxon>Promicromonosporaceae</taxon>
        <taxon>Xylanimonas</taxon>
    </lineage>
</organism>
<feature type="domain" description="ATP-grasp" evidence="27">
    <location>
        <begin position="167"/>
        <end position="378"/>
    </location>
</feature>
<keyword evidence="15 25" id="KW-0464">Manganese</keyword>
<evidence type="ECO:0000256" key="4">
    <source>
        <dbReference type="ARBA" id="ARBA00004752"/>
    </source>
</evidence>
<feature type="binding site" evidence="24">
    <location>
        <begin position="207"/>
        <end position="209"/>
    </location>
    <ligand>
        <name>ATP</name>
        <dbReference type="ChEBI" id="CHEBI:30616"/>
    </ligand>
</feature>
<dbReference type="NCBIfam" id="TIGR01205">
    <property type="entry name" value="D_ala_D_alaTIGR"/>
    <property type="match status" value="1"/>
</dbReference>
<dbReference type="SUPFAM" id="SSF56059">
    <property type="entry name" value="Glutathione synthetase ATP-binding domain-like"/>
    <property type="match status" value="1"/>
</dbReference>
<dbReference type="GO" id="GO:0008360">
    <property type="term" value="P:regulation of cell shape"/>
    <property type="evidence" value="ECO:0007669"/>
    <property type="project" value="UniProtKB-KW"/>
</dbReference>
<dbReference type="PIRSF" id="PIRSF039102">
    <property type="entry name" value="Ddl/VanB"/>
    <property type="match status" value="1"/>
</dbReference>
<evidence type="ECO:0000256" key="13">
    <source>
        <dbReference type="ARBA" id="ARBA00022960"/>
    </source>
</evidence>
<dbReference type="GO" id="GO:0008716">
    <property type="term" value="F:D-alanine-D-alanine ligase activity"/>
    <property type="evidence" value="ECO:0007669"/>
    <property type="project" value="UniProtKB-UniRule"/>
</dbReference>
<dbReference type="OrthoDB" id="9813261at2"/>
<dbReference type="Proteomes" id="UP000293852">
    <property type="component" value="Unassembled WGS sequence"/>
</dbReference>
<dbReference type="GO" id="GO:0046872">
    <property type="term" value="F:metal ion binding"/>
    <property type="evidence" value="ECO:0007669"/>
    <property type="project" value="UniProtKB-KW"/>
</dbReference>
<dbReference type="FunFam" id="3.30.470.20:FF:000008">
    <property type="entry name" value="D-alanine--D-alanine ligase"/>
    <property type="match status" value="1"/>
</dbReference>
<keyword evidence="13 22" id="KW-0133">Cell shape</keyword>
<keyword evidence="9 25" id="KW-0479">Metal-binding</keyword>
<dbReference type="PANTHER" id="PTHR23132">
    <property type="entry name" value="D-ALANINE--D-ALANINE LIGASE"/>
    <property type="match status" value="1"/>
</dbReference>
<evidence type="ECO:0000256" key="16">
    <source>
        <dbReference type="ARBA" id="ARBA00023316"/>
    </source>
</evidence>
<evidence type="ECO:0000256" key="2">
    <source>
        <dbReference type="ARBA" id="ARBA00003921"/>
    </source>
</evidence>
<dbReference type="GO" id="GO:0005829">
    <property type="term" value="C:cytosol"/>
    <property type="evidence" value="ECO:0007669"/>
    <property type="project" value="TreeGrafter"/>
</dbReference>
<dbReference type="PROSITE" id="PS00843">
    <property type="entry name" value="DALA_DALA_LIGASE_1"/>
    <property type="match status" value="1"/>
</dbReference>
<dbReference type="PROSITE" id="PS50975">
    <property type="entry name" value="ATP_GRASP"/>
    <property type="match status" value="1"/>
</dbReference>
<feature type="binding site" evidence="25">
    <location>
        <position position="345"/>
    </location>
    <ligand>
        <name>Mg(2+)</name>
        <dbReference type="ChEBI" id="CHEBI:18420"/>
        <label>1</label>
    </ligand>
</feature>
<comment type="pathway">
    <text evidence="4 22">Cell wall biogenesis; peptidoglycan biosynthesis.</text>
</comment>
<evidence type="ECO:0000256" key="20">
    <source>
        <dbReference type="ARBA" id="ARBA00076288"/>
    </source>
</evidence>
<dbReference type="Gene3D" id="3.40.50.20">
    <property type="match status" value="1"/>
</dbReference>
<evidence type="ECO:0000256" key="23">
    <source>
        <dbReference type="PIRSR" id="PIRSR039102-1"/>
    </source>
</evidence>
<keyword evidence="8 22" id="KW-0436">Ligase</keyword>
<comment type="subcellular location">
    <subcellularLocation>
        <location evidence="3 22">Cytoplasm</location>
    </subcellularLocation>
</comment>
<feature type="binding site" evidence="24">
    <location>
        <position position="163"/>
    </location>
    <ligand>
        <name>ATP</name>
        <dbReference type="ChEBI" id="CHEBI:30616"/>
    </ligand>
</feature>
<sequence>MSEQPAPSTSAADACAEAPRRTRVALLFGGRSGEHAISAATAAGVLRAIDRDKYDVVPVGITRDGRWVVAADDPERWQIVDGRLPEVTGDDAGEVVLSLTAGERTLRVLEPGAVPTVLGEVDVVFPLLHGPFGEDGTVQGLLELADVRYVGAGVLASAVGMDKHFMKLVLEGQGIPVGPYTVIAARDWATRREECVAAVASLGLPVFVKPARAGSSLGITRVDDLDDLPAAVAEAQRHDPKVIVEQGIEGREIECAVLGGRDGGPARASLPGEIVVDHSAHGFYDFEAKYLDESHVELRCPADLPDRVVAQVRSLAVRTFDAVGAEGLSRVDVFVTPDERVIVNEINTMPGFTPFSMYPRMWAASGVSYPALLDDLIQQALTRPTGLR</sequence>
<comment type="function">
    <text evidence="2 22">Cell wall formation.</text>
</comment>
<dbReference type="PROSITE" id="PS00844">
    <property type="entry name" value="DALA_DALA_LIGASE_2"/>
    <property type="match status" value="1"/>
</dbReference>
<comment type="pathway">
    <text evidence="18">Glycan biosynthesis.</text>
</comment>
<feature type="active site" evidence="23">
    <location>
        <position position="34"/>
    </location>
</feature>
<keyword evidence="29" id="KW-1185">Reference proteome</keyword>
<keyword evidence="16 22" id="KW-0961">Cell wall biogenesis/degradation</keyword>
<evidence type="ECO:0000256" key="5">
    <source>
        <dbReference type="ARBA" id="ARBA00010871"/>
    </source>
</evidence>
<dbReference type="Pfam" id="PF07478">
    <property type="entry name" value="Dala_Dala_lig_C"/>
    <property type="match status" value="1"/>
</dbReference>
<keyword evidence="12 25" id="KW-0460">Magnesium</keyword>
<dbReference type="SUPFAM" id="SSF52440">
    <property type="entry name" value="PreATP-grasp domain"/>
    <property type="match status" value="1"/>
</dbReference>
<dbReference type="InterPro" id="IPR005905">
    <property type="entry name" value="D_ala_D_ala"/>
</dbReference>
<comment type="catalytic activity">
    <reaction evidence="17 22">
        <text>2 D-alanine + ATP = D-alanyl-D-alanine + ADP + phosphate + H(+)</text>
        <dbReference type="Rhea" id="RHEA:11224"/>
        <dbReference type="ChEBI" id="CHEBI:15378"/>
        <dbReference type="ChEBI" id="CHEBI:30616"/>
        <dbReference type="ChEBI" id="CHEBI:43474"/>
        <dbReference type="ChEBI" id="CHEBI:57416"/>
        <dbReference type="ChEBI" id="CHEBI:57822"/>
        <dbReference type="ChEBI" id="CHEBI:456216"/>
        <dbReference type="EC" id="6.3.2.4"/>
    </reaction>
</comment>
<comment type="cofactor">
    <cofactor evidence="25">
        <name>Mg(2+)</name>
        <dbReference type="ChEBI" id="CHEBI:18420"/>
    </cofactor>
    <cofactor evidence="25">
        <name>Mn(2+)</name>
        <dbReference type="ChEBI" id="CHEBI:29035"/>
    </cofactor>
    <text evidence="25">Binds 2 magnesium or manganese ions per subunit.</text>
</comment>
<dbReference type="RefSeq" id="WP_130414420.1">
    <property type="nucleotide sequence ID" value="NZ_SGWX01000001.1"/>
</dbReference>
<evidence type="ECO:0000256" key="17">
    <source>
        <dbReference type="ARBA" id="ARBA00047614"/>
    </source>
</evidence>
<dbReference type="PANTHER" id="PTHR23132:SF25">
    <property type="entry name" value="D-ALANINE--D-ALANINE LIGASE A"/>
    <property type="match status" value="1"/>
</dbReference>
<protein>
    <recommendedName>
        <fullName evidence="19 22">D-alanine--D-alanine ligase</fullName>
        <ecNumber evidence="6 22">6.3.2.4</ecNumber>
    </recommendedName>
    <alternativeName>
        <fullName evidence="21 22">D-Ala-D-Ala ligase</fullName>
    </alternativeName>
    <alternativeName>
        <fullName evidence="20 22">D-alanylalanine synthetase</fullName>
    </alternativeName>
</protein>
<dbReference type="InterPro" id="IPR011127">
    <property type="entry name" value="Dala_Dala_lig_N"/>
</dbReference>
<evidence type="ECO:0000256" key="8">
    <source>
        <dbReference type="ARBA" id="ARBA00022598"/>
    </source>
</evidence>
<keyword evidence="10 24" id="KW-0547">Nucleotide-binding</keyword>
<evidence type="ECO:0000259" key="27">
    <source>
        <dbReference type="PROSITE" id="PS50975"/>
    </source>
</evidence>
<dbReference type="EC" id="6.3.2.4" evidence="6 22"/>
<evidence type="ECO:0000256" key="3">
    <source>
        <dbReference type="ARBA" id="ARBA00004496"/>
    </source>
</evidence>
<feature type="binding site" evidence="25">
    <location>
        <position position="347"/>
    </location>
    <ligand>
        <name>Mg(2+)</name>
        <dbReference type="ChEBI" id="CHEBI:18420"/>
        <label>2</label>
    </ligand>
</feature>
<dbReference type="InterPro" id="IPR011095">
    <property type="entry name" value="Dala_Dala_lig_C"/>
</dbReference>
<comment type="similarity">
    <text evidence="5 22">Belongs to the D-alanine--D-alanine ligase family.</text>
</comment>
<keyword evidence="11 26" id="KW-0067">ATP-binding</keyword>
<evidence type="ECO:0000256" key="26">
    <source>
        <dbReference type="PROSITE-ProRule" id="PRU00409"/>
    </source>
</evidence>
<evidence type="ECO:0000256" key="18">
    <source>
        <dbReference type="ARBA" id="ARBA00060592"/>
    </source>
</evidence>
<dbReference type="AlphaFoldDB" id="A0A4Q7M6B0"/>
<dbReference type="InterPro" id="IPR000291">
    <property type="entry name" value="D-Ala_lig_Van_CS"/>
</dbReference>
<dbReference type="NCBIfam" id="NF002528">
    <property type="entry name" value="PRK01966.1-4"/>
    <property type="match status" value="1"/>
</dbReference>
<dbReference type="GO" id="GO:0071555">
    <property type="term" value="P:cell wall organization"/>
    <property type="evidence" value="ECO:0007669"/>
    <property type="project" value="UniProtKB-KW"/>
</dbReference>
<feature type="active site" evidence="23">
    <location>
        <position position="356"/>
    </location>
</feature>
<reference evidence="28 29" key="1">
    <citation type="submission" date="2019-02" db="EMBL/GenBank/DDBJ databases">
        <title>Sequencing the genomes of 1000 actinobacteria strains.</title>
        <authorList>
            <person name="Klenk H.-P."/>
        </authorList>
    </citation>
    <scope>NUCLEOTIDE SEQUENCE [LARGE SCALE GENOMIC DNA]</scope>
    <source>
        <strain evidence="28 29">DSM 16932</strain>
    </source>
</reference>
<feature type="binding site" evidence="24">
    <location>
        <begin position="215"/>
        <end position="216"/>
    </location>
    <ligand>
        <name>ATP</name>
        <dbReference type="ChEBI" id="CHEBI:30616"/>
    </ligand>
</feature>
<dbReference type="GO" id="GO:0009252">
    <property type="term" value="P:peptidoglycan biosynthetic process"/>
    <property type="evidence" value="ECO:0007669"/>
    <property type="project" value="UniProtKB-UniRule"/>
</dbReference>
<feature type="binding site" evidence="24">
    <location>
        <begin position="344"/>
        <end position="345"/>
    </location>
    <ligand>
        <name>ATP</name>
        <dbReference type="ChEBI" id="CHEBI:30616"/>
    </ligand>
</feature>
<evidence type="ECO:0000256" key="6">
    <source>
        <dbReference type="ARBA" id="ARBA00012216"/>
    </source>
</evidence>
<dbReference type="HAMAP" id="MF_00047">
    <property type="entry name" value="Dala_Dala_lig"/>
    <property type="match status" value="1"/>
</dbReference>
<dbReference type="EMBL" id="SGWX01000001">
    <property type="protein sequence ID" value="RZS61599.1"/>
    <property type="molecule type" value="Genomic_DNA"/>
</dbReference>
<evidence type="ECO:0000256" key="24">
    <source>
        <dbReference type="PIRSR" id="PIRSR039102-2"/>
    </source>
</evidence>
<keyword evidence="7 22" id="KW-0963">Cytoplasm</keyword>
<dbReference type="InterPro" id="IPR011761">
    <property type="entry name" value="ATP-grasp"/>
</dbReference>
<dbReference type="FunFam" id="3.30.1490.20:FF:000007">
    <property type="entry name" value="D-alanine--D-alanine ligase"/>
    <property type="match status" value="1"/>
</dbReference>
<evidence type="ECO:0000256" key="21">
    <source>
        <dbReference type="ARBA" id="ARBA00077154"/>
    </source>
</evidence>
<gene>
    <name evidence="22" type="primary">ddl</name>
    <name evidence="28" type="ORF">EV386_1908</name>
</gene>
<evidence type="ECO:0000256" key="15">
    <source>
        <dbReference type="ARBA" id="ARBA00023211"/>
    </source>
</evidence>
<evidence type="ECO:0000256" key="10">
    <source>
        <dbReference type="ARBA" id="ARBA00022741"/>
    </source>
</evidence>
<feature type="binding site" evidence="24">
    <location>
        <begin position="245"/>
        <end position="252"/>
    </location>
    <ligand>
        <name>ATP</name>
        <dbReference type="ChEBI" id="CHEBI:30616"/>
    </ligand>
</feature>
<feature type="active site" evidence="23">
    <location>
        <position position="215"/>
    </location>
</feature>
<name>A0A4Q7M6B0_9MICO</name>
<evidence type="ECO:0000256" key="1">
    <source>
        <dbReference type="ARBA" id="ARBA00001936"/>
    </source>
</evidence>
<evidence type="ECO:0000256" key="9">
    <source>
        <dbReference type="ARBA" id="ARBA00022723"/>
    </source>
</evidence>
<dbReference type="GO" id="GO:0005524">
    <property type="term" value="F:ATP binding"/>
    <property type="evidence" value="ECO:0007669"/>
    <property type="project" value="UniProtKB-UniRule"/>
</dbReference>
<evidence type="ECO:0000256" key="19">
    <source>
        <dbReference type="ARBA" id="ARBA00068427"/>
    </source>
</evidence>
<evidence type="ECO:0000256" key="7">
    <source>
        <dbReference type="ARBA" id="ARBA00022490"/>
    </source>
</evidence>
<comment type="caution">
    <text evidence="28">The sequence shown here is derived from an EMBL/GenBank/DDBJ whole genome shotgun (WGS) entry which is preliminary data.</text>
</comment>
<dbReference type="InterPro" id="IPR016185">
    <property type="entry name" value="PreATP-grasp_dom_sf"/>
</dbReference>
<evidence type="ECO:0000313" key="29">
    <source>
        <dbReference type="Proteomes" id="UP000293852"/>
    </source>
</evidence>
<accession>A0A4Q7M6B0</accession>
<evidence type="ECO:0000256" key="22">
    <source>
        <dbReference type="HAMAP-Rule" id="MF_00047"/>
    </source>
</evidence>
<dbReference type="UniPathway" id="UPA00219"/>
<evidence type="ECO:0000256" key="14">
    <source>
        <dbReference type="ARBA" id="ARBA00022984"/>
    </source>
</evidence>
<evidence type="ECO:0000313" key="28">
    <source>
        <dbReference type="EMBL" id="RZS61599.1"/>
    </source>
</evidence>
<evidence type="ECO:0000256" key="25">
    <source>
        <dbReference type="PIRSR" id="PIRSR039102-3"/>
    </source>
</evidence>
<evidence type="ECO:0000256" key="11">
    <source>
        <dbReference type="ARBA" id="ARBA00022840"/>
    </source>
</evidence>
<dbReference type="Gene3D" id="3.30.1490.20">
    <property type="entry name" value="ATP-grasp fold, A domain"/>
    <property type="match status" value="1"/>
</dbReference>
<proteinExistence type="inferred from homology"/>
<comment type="cofactor">
    <cofactor evidence="1">
        <name>Mn(2+)</name>
        <dbReference type="ChEBI" id="CHEBI:29035"/>
    </cofactor>
</comment>
<dbReference type="Gene3D" id="3.30.470.20">
    <property type="entry name" value="ATP-grasp fold, B domain"/>
    <property type="match status" value="1"/>
</dbReference>
<feature type="binding site" evidence="25">
    <location>
        <position position="345"/>
    </location>
    <ligand>
        <name>Mg(2+)</name>
        <dbReference type="ChEBI" id="CHEBI:18420"/>
        <label>2</label>
    </ligand>
</feature>